<evidence type="ECO:0000256" key="5">
    <source>
        <dbReference type="ARBA" id="ARBA00023136"/>
    </source>
</evidence>
<evidence type="ECO:0000256" key="4">
    <source>
        <dbReference type="ARBA" id="ARBA00022729"/>
    </source>
</evidence>
<dbReference type="InterPro" id="IPR038501">
    <property type="entry name" value="Spore_GerAC_C_sf"/>
</dbReference>
<keyword evidence="7" id="KW-0449">Lipoprotein</keyword>
<organism evidence="10 11">
    <name type="scientific">Paenibacillus etheri</name>
    <dbReference type="NCBI Taxonomy" id="1306852"/>
    <lineage>
        <taxon>Bacteria</taxon>
        <taxon>Bacillati</taxon>
        <taxon>Bacillota</taxon>
        <taxon>Bacilli</taxon>
        <taxon>Bacillales</taxon>
        <taxon>Paenibacillaceae</taxon>
        <taxon>Paenibacillus</taxon>
    </lineage>
</organism>
<dbReference type="EMBL" id="LCZJ02000019">
    <property type="protein sequence ID" value="KTD86582.1"/>
    <property type="molecule type" value="Genomic_DNA"/>
</dbReference>
<keyword evidence="5" id="KW-0472">Membrane</keyword>
<name>A0A0W1AZ20_9BACL</name>
<dbReference type="Gene3D" id="3.30.300.210">
    <property type="entry name" value="Nutrient germinant receptor protein C, domain 3"/>
    <property type="match status" value="1"/>
</dbReference>
<dbReference type="InterPro" id="IPR008844">
    <property type="entry name" value="Spore_GerAC-like"/>
</dbReference>
<evidence type="ECO:0000256" key="1">
    <source>
        <dbReference type="ARBA" id="ARBA00004635"/>
    </source>
</evidence>
<feature type="domain" description="Spore germination protein N-terminal" evidence="9">
    <location>
        <begin position="25"/>
        <end position="212"/>
    </location>
</feature>
<evidence type="ECO:0000256" key="2">
    <source>
        <dbReference type="ARBA" id="ARBA00007886"/>
    </source>
</evidence>
<keyword evidence="3" id="KW-0309">Germination</keyword>
<dbReference type="AlphaFoldDB" id="A0A0W1AZ20"/>
<evidence type="ECO:0000259" key="8">
    <source>
        <dbReference type="Pfam" id="PF05504"/>
    </source>
</evidence>
<protein>
    <submittedName>
        <fullName evidence="10">Spore gernimation protein GerC</fullName>
    </submittedName>
</protein>
<dbReference type="Proteomes" id="UP000054709">
    <property type="component" value="Unassembled WGS sequence"/>
</dbReference>
<evidence type="ECO:0000313" key="10">
    <source>
        <dbReference type="EMBL" id="KTD86582.1"/>
    </source>
</evidence>
<keyword evidence="11" id="KW-1185">Reference proteome</keyword>
<dbReference type="NCBIfam" id="TIGR02887">
    <property type="entry name" value="spore_ger_x_C"/>
    <property type="match status" value="1"/>
</dbReference>
<keyword evidence="4" id="KW-0732">Signal</keyword>
<comment type="caution">
    <text evidence="10">The sequence shown here is derived from an EMBL/GenBank/DDBJ whole genome shotgun (WGS) entry which is preliminary data.</text>
</comment>
<dbReference type="OrthoDB" id="2569624at2"/>
<dbReference type="GO" id="GO:0016020">
    <property type="term" value="C:membrane"/>
    <property type="evidence" value="ECO:0007669"/>
    <property type="project" value="UniProtKB-SubCell"/>
</dbReference>
<feature type="domain" description="Spore germination GerAC-like C-terminal" evidence="8">
    <location>
        <begin position="224"/>
        <end position="392"/>
    </location>
</feature>
<dbReference type="Pfam" id="PF05504">
    <property type="entry name" value="Spore_GerAC"/>
    <property type="match status" value="1"/>
</dbReference>
<proteinExistence type="inferred from homology"/>
<keyword evidence="6" id="KW-0564">Palmitate</keyword>
<sequence>MFRQRVIHLLIIFMILLTQPGCWSSKEIEDLSVITGLALEKGEPKTLEREFEERGGSYPKHNKLTATVQIVPERTIGSSGKEGEKTKTHFYNISETGDSLFEIFRQFSIRKNRQIIGHHLKVIVISEDLVQKEKIRQLMDFVLRDNDIRPSCLIFLSQGRASDTLMTAEEEIPSFRLVEMVRNNFRTSKVMKGITLSNLDALMYSEQSFVLQNVIEAQGEVKFSGAGIIKGETGHWIGNLDQNDVESIAWIKGDIRGGSLKAYSQSNDSVTYEMKSVKSKITLKETDDKKISFHVAIESTGRLIENWDVDAHSSEVDYFEELEKIFEEKLTQQINALINKMQSTYKVDVAGFGDWLSVERPHVWKQIKDHWDEEFTRIPVTFDLKLKITDFGTTSD</sequence>
<dbReference type="InterPro" id="IPR057336">
    <property type="entry name" value="GerAC_N"/>
</dbReference>
<dbReference type="RefSeq" id="WP_060623472.1">
    <property type="nucleotide sequence ID" value="NZ_LCZJ02000019.1"/>
</dbReference>
<dbReference type="InterPro" id="IPR046953">
    <property type="entry name" value="Spore_GerAC-like_C"/>
</dbReference>
<dbReference type="PANTHER" id="PTHR35789:SF1">
    <property type="entry name" value="SPORE GERMINATION PROTEIN B3"/>
    <property type="match status" value="1"/>
</dbReference>
<evidence type="ECO:0000256" key="7">
    <source>
        <dbReference type="ARBA" id="ARBA00023288"/>
    </source>
</evidence>
<dbReference type="Pfam" id="PF25198">
    <property type="entry name" value="Spore_GerAC_N"/>
    <property type="match status" value="1"/>
</dbReference>
<accession>A0A0W1AZ20</accession>
<dbReference type="GO" id="GO:0009847">
    <property type="term" value="P:spore germination"/>
    <property type="evidence" value="ECO:0007669"/>
    <property type="project" value="InterPro"/>
</dbReference>
<evidence type="ECO:0000256" key="3">
    <source>
        <dbReference type="ARBA" id="ARBA00022544"/>
    </source>
</evidence>
<comment type="subcellular location">
    <subcellularLocation>
        <location evidence="1">Membrane</location>
        <topology evidence="1">Lipid-anchor</topology>
    </subcellularLocation>
</comment>
<dbReference type="PANTHER" id="PTHR35789">
    <property type="entry name" value="SPORE GERMINATION PROTEIN B3"/>
    <property type="match status" value="1"/>
</dbReference>
<evidence type="ECO:0000313" key="11">
    <source>
        <dbReference type="Proteomes" id="UP000054709"/>
    </source>
</evidence>
<gene>
    <name evidence="10" type="ORF">UQ64_14050</name>
</gene>
<reference evidence="10 11" key="1">
    <citation type="journal article" date="2015" name="Int. Biodeterior. Biodegradation">
        <title>Physiological and genetic screening methods for the isolation of methyl tert-butyl ether-degrading bacteria for bioremediation purposes.</title>
        <authorList>
            <person name="Guisado I.M."/>
            <person name="Purswani J."/>
            <person name="Gonzalez Lopez J."/>
            <person name="Pozo C."/>
        </authorList>
    </citation>
    <scope>NUCLEOTIDE SEQUENCE [LARGE SCALE GENOMIC DNA]</scope>
    <source>
        <strain evidence="10 11">SH7</strain>
    </source>
</reference>
<evidence type="ECO:0000259" key="9">
    <source>
        <dbReference type="Pfam" id="PF25198"/>
    </source>
</evidence>
<comment type="similarity">
    <text evidence="2">Belongs to the GerABKC lipoprotein family.</text>
</comment>
<evidence type="ECO:0000256" key="6">
    <source>
        <dbReference type="ARBA" id="ARBA00023139"/>
    </source>
</evidence>